<name>V9EKQ1_PHYNI</name>
<evidence type="ECO:0000313" key="2">
    <source>
        <dbReference type="EMBL" id="ETI39083.1"/>
    </source>
</evidence>
<evidence type="ECO:0000313" key="3">
    <source>
        <dbReference type="Proteomes" id="UP000018721"/>
    </source>
</evidence>
<keyword evidence="3" id="KW-1185">Reference proteome</keyword>
<gene>
    <name evidence="2" type="ORF">F443_15289</name>
</gene>
<accession>V9EKQ1</accession>
<dbReference type="AlphaFoldDB" id="V9EKQ1"/>
<sequence>MAELITLMQLQAKQIDILIQQNKRLEERVLAVESNLRTSSEQPSNPRLDGVENSSETPSHGQEHLLAMPRAKKKGSQTLSGKTTLYEMRHIMAYLMLFLPQGFALDSTSTAYKDEVFTLGEKAQENALTFLKANGSSATAVGTALTALRKMHKLGKLDQKVALFDEQEASGNVVDPTPPSAIKFIGFRQTYYPDNA</sequence>
<feature type="region of interest" description="Disordered" evidence="1">
    <location>
        <begin position="34"/>
        <end position="62"/>
    </location>
</feature>
<comment type="caution">
    <text evidence="2">The sequence shown here is derived from an EMBL/GenBank/DDBJ whole genome shotgun (WGS) entry which is preliminary data.</text>
</comment>
<reference evidence="2 3" key="1">
    <citation type="submission" date="2013-11" db="EMBL/GenBank/DDBJ databases">
        <title>The Genome Sequence of Phytophthora parasitica P1569.</title>
        <authorList>
            <consortium name="The Broad Institute Genomics Platform"/>
            <person name="Russ C."/>
            <person name="Tyler B."/>
            <person name="Panabieres F."/>
            <person name="Shan W."/>
            <person name="Tripathy S."/>
            <person name="Grunwald N."/>
            <person name="Machado M."/>
            <person name="Johnson C.S."/>
            <person name="Arredondo F."/>
            <person name="Hong C."/>
            <person name="Coffey M."/>
            <person name="Young S.K."/>
            <person name="Zeng Q."/>
            <person name="Gargeya S."/>
            <person name="Fitzgerald M."/>
            <person name="Abouelleil A."/>
            <person name="Alvarado L."/>
            <person name="Chapman S.B."/>
            <person name="Gainer-Dewar J."/>
            <person name="Goldberg J."/>
            <person name="Griggs A."/>
            <person name="Gujja S."/>
            <person name="Hansen M."/>
            <person name="Howarth C."/>
            <person name="Imamovic A."/>
            <person name="Ireland A."/>
            <person name="Larimer J."/>
            <person name="McCowan C."/>
            <person name="Murphy C."/>
            <person name="Pearson M."/>
            <person name="Poon T.W."/>
            <person name="Priest M."/>
            <person name="Roberts A."/>
            <person name="Saif S."/>
            <person name="Shea T."/>
            <person name="Sykes S."/>
            <person name="Wortman J."/>
            <person name="Nusbaum C."/>
            <person name="Birren B."/>
        </authorList>
    </citation>
    <scope>NUCLEOTIDE SEQUENCE [LARGE SCALE GENOMIC DNA]</scope>
    <source>
        <strain evidence="2 3">P1569</strain>
    </source>
</reference>
<organism evidence="2 3">
    <name type="scientific">Phytophthora nicotianae P1569</name>
    <dbReference type="NCBI Taxonomy" id="1317065"/>
    <lineage>
        <taxon>Eukaryota</taxon>
        <taxon>Sar</taxon>
        <taxon>Stramenopiles</taxon>
        <taxon>Oomycota</taxon>
        <taxon>Peronosporomycetes</taxon>
        <taxon>Peronosporales</taxon>
        <taxon>Peronosporaceae</taxon>
        <taxon>Phytophthora</taxon>
    </lineage>
</organism>
<dbReference type="HOGENOM" id="CLU_1392629_0_0_1"/>
<dbReference type="OrthoDB" id="122252at2759"/>
<dbReference type="EMBL" id="ANIZ01002674">
    <property type="protein sequence ID" value="ETI39083.1"/>
    <property type="molecule type" value="Genomic_DNA"/>
</dbReference>
<dbReference type="Proteomes" id="UP000018721">
    <property type="component" value="Unassembled WGS sequence"/>
</dbReference>
<proteinExistence type="predicted"/>
<protein>
    <submittedName>
        <fullName evidence="2">Uncharacterized protein</fullName>
    </submittedName>
</protein>
<evidence type="ECO:0000256" key="1">
    <source>
        <dbReference type="SAM" id="MobiDB-lite"/>
    </source>
</evidence>
<feature type="compositionally biased region" description="Polar residues" evidence="1">
    <location>
        <begin position="35"/>
        <end position="45"/>
    </location>
</feature>